<proteinExistence type="predicted"/>
<accession>A0A5C9A5Y7</accession>
<comment type="caution">
    <text evidence="1">The sequence shown here is derived from an EMBL/GenBank/DDBJ whole genome shotgun (WGS) entry which is preliminary data.</text>
</comment>
<dbReference type="AlphaFoldDB" id="A0A5C9A5Y7"/>
<gene>
    <name evidence="1" type="ORF">FV139_06085</name>
</gene>
<dbReference type="EMBL" id="VRZA01000002">
    <property type="protein sequence ID" value="TXS95454.1"/>
    <property type="molecule type" value="Genomic_DNA"/>
</dbReference>
<organism evidence="1 2">
    <name type="scientific">Parahaliea maris</name>
    <dbReference type="NCBI Taxonomy" id="2716870"/>
    <lineage>
        <taxon>Bacteria</taxon>
        <taxon>Pseudomonadati</taxon>
        <taxon>Pseudomonadota</taxon>
        <taxon>Gammaproteobacteria</taxon>
        <taxon>Cellvibrionales</taxon>
        <taxon>Halieaceae</taxon>
        <taxon>Parahaliea</taxon>
    </lineage>
</organism>
<dbReference type="Proteomes" id="UP000321039">
    <property type="component" value="Unassembled WGS sequence"/>
</dbReference>
<protein>
    <submittedName>
        <fullName evidence="1">Tetratricopeptide repeat protein</fullName>
    </submittedName>
</protein>
<reference evidence="1 2" key="1">
    <citation type="submission" date="2019-08" db="EMBL/GenBank/DDBJ databases">
        <title>Parahaliea maris sp. nov., isolated from the surface seawater.</title>
        <authorList>
            <person name="Liu Y."/>
        </authorList>
    </citation>
    <scope>NUCLEOTIDE SEQUENCE [LARGE SCALE GENOMIC DNA]</scope>
    <source>
        <strain evidence="1 2">HSLHS9</strain>
    </source>
</reference>
<dbReference type="RefSeq" id="WP_148067365.1">
    <property type="nucleotide sequence ID" value="NZ_VRZA01000002.1"/>
</dbReference>
<evidence type="ECO:0000313" key="2">
    <source>
        <dbReference type="Proteomes" id="UP000321039"/>
    </source>
</evidence>
<keyword evidence="2" id="KW-1185">Reference proteome</keyword>
<sequence>MRCAVQRNLHQPASRRWQHLYCCVLLLLLFPALSSIAEPGAPYGEQLLRSGQQWADAHLPGEGVAAEPEVGAGVEAAYKGYLEQLEVLQRRGGPYAVGLSETLGAMAALQRQRGDLQGAESLYARALHIQRINEGLRSEGQLELLRRLIELARDGQDLGALDDRYAYLYFLQGGAQPPRNRQALAVQLEYLRWQREALRLGVGAGRGQRRLLELLELNDRLLEGTAAGTPAALPPASRWPLFESQLRNLYLLQDSLPPVLDDPGMRVARRFDLQADNELANERQRLEQQRRSGLARGRKLLQDAITSMPVDAPERRAARLALADWYQWHGQTRRATEIYSALVRELVAANDTATLAAWFAEPLELPDNGAFWQPLAPGEVASAPISLGFKVDERGRVRELASLAVPEAAEEVETRLRRVLADTRFRPRFDRAGVPRASQLERSYEWLPLRRSRWP</sequence>
<evidence type="ECO:0000313" key="1">
    <source>
        <dbReference type="EMBL" id="TXS95454.1"/>
    </source>
</evidence>
<name>A0A5C9A5Y7_9GAMM</name>